<dbReference type="GO" id="GO:0006031">
    <property type="term" value="P:chitin biosynthetic process"/>
    <property type="evidence" value="ECO:0007669"/>
    <property type="project" value="TreeGrafter"/>
</dbReference>
<evidence type="ECO:0000256" key="6">
    <source>
        <dbReference type="ARBA" id="ARBA00022692"/>
    </source>
</evidence>
<dbReference type="GO" id="GO:0004100">
    <property type="term" value="F:chitin synthase activity"/>
    <property type="evidence" value="ECO:0007669"/>
    <property type="project" value="UniProtKB-EC"/>
</dbReference>
<gene>
    <name evidence="15" type="ORF">HF521_015195</name>
</gene>
<feature type="transmembrane region" description="Helical" evidence="14">
    <location>
        <begin position="258"/>
        <end position="279"/>
    </location>
</feature>
<evidence type="ECO:0000256" key="3">
    <source>
        <dbReference type="ARBA" id="ARBA00022475"/>
    </source>
</evidence>
<dbReference type="EC" id="2.4.1.16" evidence="2"/>
<feature type="transmembrane region" description="Helical" evidence="14">
    <location>
        <begin position="1128"/>
        <end position="1155"/>
    </location>
</feature>
<evidence type="ECO:0000256" key="2">
    <source>
        <dbReference type="ARBA" id="ARBA00012543"/>
    </source>
</evidence>
<organism evidence="15 16">
    <name type="scientific">Silurus meridionalis</name>
    <name type="common">Southern catfish</name>
    <name type="synonym">Silurus soldatovi meridionalis</name>
    <dbReference type="NCBI Taxonomy" id="175797"/>
    <lineage>
        <taxon>Eukaryota</taxon>
        <taxon>Metazoa</taxon>
        <taxon>Chordata</taxon>
        <taxon>Craniata</taxon>
        <taxon>Vertebrata</taxon>
        <taxon>Euteleostomi</taxon>
        <taxon>Actinopterygii</taxon>
        <taxon>Neopterygii</taxon>
        <taxon>Teleostei</taxon>
        <taxon>Ostariophysi</taxon>
        <taxon>Siluriformes</taxon>
        <taxon>Siluridae</taxon>
        <taxon>Silurus</taxon>
    </lineage>
</organism>
<feature type="compositionally biased region" description="Basic and acidic residues" evidence="13">
    <location>
        <begin position="1047"/>
        <end position="1056"/>
    </location>
</feature>
<feature type="transmembrane region" description="Helical" evidence="14">
    <location>
        <begin position="407"/>
        <end position="430"/>
    </location>
</feature>
<feature type="transmembrane region" description="Helical" evidence="14">
    <location>
        <begin position="214"/>
        <end position="233"/>
    </location>
</feature>
<keyword evidence="4" id="KW-0328">Glycosyltransferase</keyword>
<evidence type="ECO:0000256" key="4">
    <source>
        <dbReference type="ARBA" id="ARBA00022676"/>
    </source>
</evidence>
<protein>
    <recommendedName>
        <fullName evidence="2">chitin synthase</fullName>
        <ecNumber evidence="2">2.4.1.16</ecNumber>
    </recommendedName>
</protein>
<dbReference type="FunFam" id="3.90.550.10:FF:000139">
    <property type="entry name" value="Chitin synthase 8"/>
    <property type="match status" value="1"/>
</dbReference>
<keyword evidence="16" id="KW-1185">Reference proteome</keyword>
<evidence type="ECO:0000256" key="5">
    <source>
        <dbReference type="ARBA" id="ARBA00022679"/>
    </source>
</evidence>
<dbReference type="EMBL" id="JABFDY010000028">
    <property type="protein sequence ID" value="KAF7686802.1"/>
    <property type="molecule type" value="Genomic_DNA"/>
</dbReference>
<evidence type="ECO:0000256" key="8">
    <source>
        <dbReference type="ARBA" id="ARBA00023054"/>
    </source>
</evidence>
<feature type="transmembrane region" description="Helical" evidence="14">
    <location>
        <begin position="932"/>
        <end position="950"/>
    </location>
</feature>
<feature type="transmembrane region" description="Helical" evidence="14">
    <location>
        <begin position="44"/>
        <end position="63"/>
    </location>
</feature>
<dbReference type="PANTHER" id="PTHR22914">
    <property type="entry name" value="CHITIN SYNTHASE"/>
    <property type="match status" value="1"/>
</dbReference>
<name>A0A8T0A4S4_SILME</name>
<keyword evidence="7 14" id="KW-1133">Transmembrane helix</keyword>
<comment type="catalytic activity">
    <reaction evidence="12">
        <text>[(1-&gt;4)-N-acetyl-beta-D-glucosaminyl](n) + UDP-N-acetyl-alpha-D-glucosamine = [(1-&gt;4)-N-acetyl-beta-D-glucosaminyl](n+1) + UDP + H(+)</text>
        <dbReference type="Rhea" id="RHEA:16637"/>
        <dbReference type="Rhea" id="RHEA-COMP:9593"/>
        <dbReference type="Rhea" id="RHEA-COMP:9595"/>
        <dbReference type="ChEBI" id="CHEBI:15378"/>
        <dbReference type="ChEBI" id="CHEBI:17029"/>
        <dbReference type="ChEBI" id="CHEBI:57705"/>
        <dbReference type="ChEBI" id="CHEBI:58223"/>
        <dbReference type="EC" id="2.4.1.16"/>
    </reaction>
</comment>
<evidence type="ECO:0000256" key="9">
    <source>
        <dbReference type="ARBA" id="ARBA00023136"/>
    </source>
</evidence>
<dbReference type="AlphaFoldDB" id="A0A8T0A4S4"/>
<feature type="transmembrane region" description="Helical" evidence="14">
    <location>
        <begin position="331"/>
        <end position="352"/>
    </location>
</feature>
<evidence type="ECO:0000256" key="11">
    <source>
        <dbReference type="ARBA" id="ARBA00046329"/>
    </source>
</evidence>
<evidence type="ECO:0000256" key="7">
    <source>
        <dbReference type="ARBA" id="ARBA00022989"/>
    </source>
</evidence>
<dbReference type="OrthoDB" id="370884at2759"/>
<comment type="similarity">
    <text evidence="11">Belongs to the chitin synthase family. Class IV subfamily.</text>
</comment>
<dbReference type="PANTHER" id="PTHR22914:SF42">
    <property type="entry name" value="CHITIN SYNTHASE"/>
    <property type="match status" value="1"/>
</dbReference>
<evidence type="ECO:0000313" key="15">
    <source>
        <dbReference type="EMBL" id="KAF7686802.1"/>
    </source>
</evidence>
<keyword evidence="6 14" id="KW-0812">Transmembrane</keyword>
<keyword evidence="9 14" id="KW-0472">Membrane</keyword>
<evidence type="ECO:0000256" key="13">
    <source>
        <dbReference type="SAM" id="MobiDB-lite"/>
    </source>
</evidence>
<dbReference type="InterPro" id="IPR004835">
    <property type="entry name" value="Chitin_synth"/>
</dbReference>
<dbReference type="Pfam" id="PF03142">
    <property type="entry name" value="Chitin_synth_2"/>
    <property type="match status" value="1"/>
</dbReference>
<dbReference type="Proteomes" id="UP000606274">
    <property type="component" value="Unassembled WGS sequence"/>
</dbReference>
<evidence type="ECO:0000256" key="14">
    <source>
        <dbReference type="SAM" id="Phobius"/>
    </source>
</evidence>
<keyword evidence="5" id="KW-0808">Transferase</keyword>
<feature type="transmembrane region" description="Helical" evidence="14">
    <location>
        <begin position="151"/>
        <end position="175"/>
    </location>
</feature>
<feature type="region of interest" description="Disordered" evidence="13">
    <location>
        <begin position="1036"/>
        <end position="1056"/>
    </location>
</feature>
<feature type="transmembrane region" description="Helical" evidence="14">
    <location>
        <begin position="956"/>
        <end position="980"/>
    </location>
</feature>
<keyword evidence="8" id="KW-0175">Coiled coil</keyword>
<dbReference type="SUPFAM" id="SSF53448">
    <property type="entry name" value="Nucleotide-diphospho-sugar transferases"/>
    <property type="match status" value="1"/>
</dbReference>
<feature type="transmembrane region" description="Helical" evidence="14">
    <location>
        <begin position="125"/>
        <end position="145"/>
    </location>
</feature>
<feature type="transmembrane region" description="Helical" evidence="14">
    <location>
        <begin position="897"/>
        <end position="920"/>
    </location>
</feature>
<feature type="transmembrane region" description="Helical" evidence="14">
    <location>
        <begin position="869"/>
        <end position="891"/>
    </location>
</feature>
<accession>A0A8T0A4S4</accession>
<dbReference type="InterPro" id="IPR029044">
    <property type="entry name" value="Nucleotide-diphossugar_trans"/>
</dbReference>
<evidence type="ECO:0000256" key="10">
    <source>
        <dbReference type="ARBA" id="ARBA00023180"/>
    </source>
</evidence>
<comment type="subcellular location">
    <subcellularLocation>
        <location evidence="1">Cell membrane</location>
        <topology evidence="1">Multi-pass membrane protein</topology>
    </subcellularLocation>
</comment>
<dbReference type="GO" id="GO:0005886">
    <property type="term" value="C:plasma membrane"/>
    <property type="evidence" value="ECO:0007669"/>
    <property type="project" value="UniProtKB-SubCell"/>
</dbReference>
<keyword evidence="10" id="KW-0325">Glycoprotein</keyword>
<feature type="transmembrane region" description="Helical" evidence="14">
    <location>
        <begin position="87"/>
        <end position="105"/>
    </location>
</feature>
<sequence>MHEDQSIKMHEDQSTKRCDRQAWDAARETPIIADEQKPRKSLSCIQFITCTIVGILVFGLAFLSKTSLLLLINLCSQASTTIETKPYALLFLGCLLIAPSVLLLIKSLWKITFKDSKTPSTQTFLWIISVEALVALGSSVLTLVTMPQFDILTNVMLLNGIATLSAVLQVVANAVAHGRRRFIATSLAAVIFLITGFCLFTVNYMEQQPDKQSMALFVGLAIGGTFLVSLNWWENYAMLFRIVFFQNTIRDIKRSHNFVNIVASLVRIIVTSSVLGAYVPLSKQEWSSVLSVTSLTKTLVLSLFAIQVIASVLCRYMAVVACKMHSVRRSFFLPMIFTSPATLGAFVLAIWIPFLNVNQQNKISFFEYCSTIQTIEGSGPSALKLMLKDLTRNLCHHMSYKETSLGFGLLGSSLISWWIGLVLCTLYIWFLNTERIARTKDLFVRNLYEAAFIDQSMLLNSKFEISLQSRLNREKEKVTIYLCATMWHETADEMLKMIISMFRLDKFRPKKNQFNDVVFESHIYFDDAFLTKDNKRCVNEYAETLAKVIREVYLIFTEDSKSVFRDRKPLPEQKIFQTPYGCRLHYTLPYGNTLFVHFKDKHMIRHKKRWSQIMYMYYLLGWRLHKCYYLKYKNKDGHLLSIEDQLKKAKENTYILALDGDTDFQPSAVMLLVDRLRLYTEVGAACGRIHPTGTGPMVWYQKFEYAVGHWLQKTAEHVFGSVLCSPGCFSLMRAEALMSDNVMKRYTTKATEASHYLQYDQGEDRWLCTLLLQQGWRVEYNAASDSYTNAPQEFKEFYNQRRRWGPSTMANTLDLLSSGSVTAQLNKSISRPYILYQTFSMASSILGPATVCLMIAGSLKFVLSLNANIALVLAIVPPTIYMILCYCLGHAKSDLQINIAAMMSIVYAFLMTATLLSIIGDLVVQGTFMTPSGLFFIGIIVMYIATALLHPHEFHLIIFGFLYFICIPSGYLLLSIYSMVNMNNVSWGTRESAGPGTGSEASLQKNVKCQKLFKICGYNLEVQVNKEEKVMDPMLENASQSKPLNPENKESTKPKETQLPPVVGNFFIRQLTESSGEELALIEDHLNTAEETFWKDLIEQYLKPLETDKRKEEQIKQDLKELRNKATFVFFICNLLWLVATFFLQAIGTIVTISVPKVYINGTVDENAKLYIDPIGLMFLISFAGLIIVQFLAMLWHRIQTLIHFIAYTGTEAVVNRNLRKQSVAVVNQIIEENNFL</sequence>
<feature type="transmembrane region" description="Helical" evidence="14">
    <location>
        <begin position="182"/>
        <end position="202"/>
    </location>
</feature>
<proteinExistence type="inferred from homology"/>
<reference evidence="15" key="1">
    <citation type="submission" date="2020-08" db="EMBL/GenBank/DDBJ databases">
        <title>Chromosome-level assembly of Southern catfish (Silurus meridionalis) provides insights into visual adaptation to the nocturnal and benthic lifestyles.</title>
        <authorList>
            <person name="Zhang Y."/>
            <person name="Wang D."/>
            <person name="Peng Z."/>
        </authorList>
    </citation>
    <scope>NUCLEOTIDE SEQUENCE</scope>
    <source>
        <strain evidence="15">SWU-2019-XX</strain>
        <tissue evidence="15">Muscle</tissue>
    </source>
</reference>
<evidence type="ECO:0000256" key="1">
    <source>
        <dbReference type="ARBA" id="ARBA00004651"/>
    </source>
</evidence>
<evidence type="ECO:0000313" key="16">
    <source>
        <dbReference type="Proteomes" id="UP000606274"/>
    </source>
</evidence>
<feature type="transmembrane region" description="Helical" evidence="14">
    <location>
        <begin position="299"/>
        <end position="319"/>
    </location>
</feature>
<feature type="transmembrane region" description="Helical" evidence="14">
    <location>
        <begin position="1175"/>
        <end position="1196"/>
    </location>
</feature>
<comment type="caution">
    <text evidence="15">The sequence shown here is derived from an EMBL/GenBank/DDBJ whole genome shotgun (WGS) entry which is preliminary data.</text>
</comment>
<evidence type="ECO:0000256" key="12">
    <source>
        <dbReference type="ARBA" id="ARBA00048014"/>
    </source>
</evidence>
<keyword evidence="3" id="KW-1003">Cell membrane</keyword>